<name>A0A1G2EW82_9BACT</name>
<reference evidence="7 8" key="1">
    <citation type="journal article" date="2016" name="Nat. Commun.">
        <title>Thousands of microbial genomes shed light on interconnected biogeochemical processes in an aquifer system.</title>
        <authorList>
            <person name="Anantharaman K."/>
            <person name="Brown C.T."/>
            <person name="Hug L.A."/>
            <person name="Sharon I."/>
            <person name="Castelle C.J."/>
            <person name="Probst A.J."/>
            <person name="Thomas B.C."/>
            <person name="Singh A."/>
            <person name="Wilkins M.J."/>
            <person name="Karaoz U."/>
            <person name="Brodie E.L."/>
            <person name="Williams K.H."/>
            <person name="Hubbard S.S."/>
            <person name="Banfield J.F."/>
        </authorList>
    </citation>
    <scope>NUCLEOTIDE SEQUENCE [LARGE SCALE GENOMIC DNA]</scope>
</reference>
<evidence type="ECO:0000256" key="3">
    <source>
        <dbReference type="ARBA" id="ARBA00022801"/>
    </source>
</evidence>
<evidence type="ECO:0000259" key="6">
    <source>
        <dbReference type="PROSITE" id="PS50106"/>
    </source>
</evidence>
<gene>
    <name evidence="7" type="ORF">A2931_03970</name>
</gene>
<keyword evidence="2" id="KW-0645">Protease</keyword>
<dbReference type="CDD" id="cd07560">
    <property type="entry name" value="Peptidase_S41_CPP"/>
    <property type="match status" value="1"/>
</dbReference>
<dbReference type="Proteomes" id="UP000177486">
    <property type="component" value="Unassembled WGS sequence"/>
</dbReference>
<evidence type="ECO:0000313" key="8">
    <source>
        <dbReference type="Proteomes" id="UP000177486"/>
    </source>
</evidence>
<sequence>MLAALSVFCFSALLAVGSSAQNSPEVTVVSQRAGALAEIMTEIEKNSFYKLSEKELNDVQECIAARAFIGFEIKKDALKGDLKVPSCFPQDKRAMYFSPEVTRDLGEARVGHFGGIGMSIGPDKEMRGVVIKELFEGAPAERDGRLKAGDLITAAADFVEGRELKLVPFKGFDTRKAASVMRGEPGTIVVLEVWRDGQKLPLIAITREDVKIKNVKASETSPGIGYLKIDSFDSFSVATDVWDALWNFKNKGIKKVIVDLRKNGGGLMNAAIGIASLFAPEEGVLVLEARWRGQKAGEGQKYPAMEIGFFYGFEVAVLIDGLSASASEILAGSLKIWGAKIVGVKSYGKGSIQTQRSLSDGGTFSFTTGLYYLADGKTPEDGGIEPHFVIEDDPRTPEVDEALAVAVGILMDSK</sequence>
<feature type="signal peptide" evidence="5">
    <location>
        <begin position="1"/>
        <end position="20"/>
    </location>
</feature>
<feature type="chain" id="PRO_5009582782" description="PDZ domain-containing protein" evidence="5">
    <location>
        <begin position="21"/>
        <end position="414"/>
    </location>
</feature>
<keyword evidence="3" id="KW-0378">Hydrolase</keyword>
<dbReference type="SMART" id="SM00245">
    <property type="entry name" value="TSPc"/>
    <property type="match status" value="1"/>
</dbReference>
<dbReference type="PANTHER" id="PTHR32060:SF22">
    <property type="entry name" value="CARBOXYL-TERMINAL-PROCESSING PEPTIDASE 3, CHLOROPLASTIC"/>
    <property type="match status" value="1"/>
</dbReference>
<proteinExistence type="inferred from homology"/>
<evidence type="ECO:0000256" key="1">
    <source>
        <dbReference type="ARBA" id="ARBA00009179"/>
    </source>
</evidence>
<organism evidence="7 8">
    <name type="scientific">Candidatus Niyogibacteria bacterium RIFCSPLOWO2_01_FULL_45_48</name>
    <dbReference type="NCBI Taxonomy" id="1801724"/>
    <lineage>
        <taxon>Bacteria</taxon>
        <taxon>Candidatus Niyogiibacteriota</taxon>
    </lineage>
</organism>
<dbReference type="SUPFAM" id="SSF52096">
    <property type="entry name" value="ClpP/crotonase"/>
    <property type="match status" value="1"/>
</dbReference>
<dbReference type="GO" id="GO:0008236">
    <property type="term" value="F:serine-type peptidase activity"/>
    <property type="evidence" value="ECO:0007669"/>
    <property type="project" value="UniProtKB-KW"/>
</dbReference>
<dbReference type="InterPro" id="IPR001478">
    <property type="entry name" value="PDZ"/>
</dbReference>
<dbReference type="Pfam" id="PF00595">
    <property type="entry name" value="PDZ"/>
    <property type="match status" value="1"/>
</dbReference>
<dbReference type="PANTHER" id="PTHR32060">
    <property type="entry name" value="TAIL-SPECIFIC PROTEASE"/>
    <property type="match status" value="1"/>
</dbReference>
<evidence type="ECO:0000256" key="5">
    <source>
        <dbReference type="SAM" id="SignalP"/>
    </source>
</evidence>
<dbReference type="GO" id="GO:0006508">
    <property type="term" value="P:proteolysis"/>
    <property type="evidence" value="ECO:0007669"/>
    <property type="project" value="UniProtKB-KW"/>
</dbReference>
<dbReference type="InterPro" id="IPR005151">
    <property type="entry name" value="Tail-specific_protease"/>
</dbReference>
<dbReference type="Gene3D" id="3.90.226.10">
    <property type="entry name" value="2-enoyl-CoA Hydratase, Chain A, domain 1"/>
    <property type="match status" value="1"/>
</dbReference>
<comment type="similarity">
    <text evidence="1">Belongs to the peptidase S41A family.</text>
</comment>
<dbReference type="EMBL" id="MHMQ01000027">
    <property type="protein sequence ID" value="OGZ30054.1"/>
    <property type="molecule type" value="Genomic_DNA"/>
</dbReference>
<dbReference type="InterPro" id="IPR036034">
    <property type="entry name" value="PDZ_sf"/>
</dbReference>
<evidence type="ECO:0000256" key="4">
    <source>
        <dbReference type="ARBA" id="ARBA00022825"/>
    </source>
</evidence>
<dbReference type="AlphaFoldDB" id="A0A1G2EW82"/>
<dbReference type="GO" id="GO:0004175">
    <property type="term" value="F:endopeptidase activity"/>
    <property type="evidence" value="ECO:0007669"/>
    <property type="project" value="TreeGrafter"/>
</dbReference>
<keyword evidence="4" id="KW-0720">Serine protease</keyword>
<dbReference type="PROSITE" id="PS50106">
    <property type="entry name" value="PDZ"/>
    <property type="match status" value="1"/>
</dbReference>
<dbReference type="InterPro" id="IPR004447">
    <property type="entry name" value="Peptidase_S41A"/>
</dbReference>
<dbReference type="SUPFAM" id="SSF50156">
    <property type="entry name" value="PDZ domain-like"/>
    <property type="match status" value="1"/>
</dbReference>
<comment type="caution">
    <text evidence="7">The sequence shown here is derived from an EMBL/GenBank/DDBJ whole genome shotgun (WGS) entry which is preliminary data.</text>
</comment>
<dbReference type="GO" id="GO:0030288">
    <property type="term" value="C:outer membrane-bounded periplasmic space"/>
    <property type="evidence" value="ECO:0007669"/>
    <property type="project" value="TreeGrafter"/>
</dbReference>
<evidence type="ECO:0000313" key="7">
    <source>
        <dbReference type="EMBL" id="OGZ30054.1"/>
    </source>
</evidence>
<dbReference type="SMART" id="SM00228">
    <property type="entry name" value="PDZ"/>
    <property type="match status" value="1"/>
</dbReference>
<dbReference type="Pfam" id="PF03572">
    <property type="entry name" value="Peptidase_S41"/>
    <property type="match status" value="1"/>
</dbReference>
<dbReference type="Gene3D" id="2.30.42.10">
    <property type="match status" value="1"/>
</dbReference>
<dbReference type="InterPro" id="IPR029045">
    <property type="entry name" value="ClpP/crotonase-like_dom_sf"/>
</dbReference>
<protein>
    <recommendedName>
        <fullName evidence="6">PDZ domain-containing protein</fullName>
    </recommendedName>
</protein>
<evidence type="ECO:0000256" key="2">
    <source>
        <dbReference type="ARBA" id="ARBA00022670"/>
    </source>
</evidence>
<feature type="domain" description="PDZ" evidence="6">
    <location>
        <begin position="102"/>
        <end position="190"/>
    </location>
</feature>
<dbReference type="GO" id="GO:0007165">
    <property type="term" value="P:signal transduction"/>
    <property type="evidence" value="ECO:0007669"/>
    <property type="project" value="TreeGrafter"/>
</dbReference>
<keyword evidence="5" id="KW-0732">Signal</keyword>
<accession>A0A1G2EW82</accession>